<feature type="chain" id="PRO_5010335454" evidence="1">
    <location>
        <begin position="17"/>
        <end position="411"/>
    </location>
</feature>
<dbReference type="InterPro" id="IPR013320">
    <property type="entry name" value="ConA-like_dom_sf"/>
</dbReference>
<dbReference type="InParanoid" id="A0A1S3I3Q1"/>
<dbReference type="SUPFAM" id="SSF49899">
    <property type="entry name" value="Concanavalin A-like lectins/glucanases"/>
    <property type="match status" value="1"/>
</dbReference>
<feature type="domain" description="Chitin-binding type-2" evidence="2">
    <location>
        <begin position="34"/>
        <end position="97"/>
    </location>
</feature>
<dbReference type="AlphaFoldDB" id="A0A1S3I3Q1"/>
<dbReference type="SMART" id="SM00494">
    <property type="entry name" value="ChtBD2"/>
    <property type="match status" value="1"/>
</dbReference>
<dbReference type="RefSeq" id="XP_013392863.1">
    <property type="nucleotide sequence ID" value="XM_013537409.1"/>
</dbReference>
<dbReference type="Proteomes" id="UP000085678">
    <property type="component" value="Unplaced"/>
</dbReference>
<gene>
    <name evidence="4" type="primary">LOC106160739</name>
</gene>
<keyword evidence="3" id="KW-1185">Reference proteome</keyword>
<dbReference type="KEGG" id="lak:106160739"/>
<dbReference type="Gene3D" id="2.60.120.200">
    <property type="match status" value="1"/>
</dbReference>
<dbReference type="InterPro" id="IPR002557">
    <property type="entry name" value="Chitin-bd_dom"/>
</dbReference>
<accession>A0A1S3I3Q1</accession>
<evidence type="ECO:0000256" key="1">
    <source>
        <dbReference type="SAM" id="SignalP"/>
    </source>
</evidence>
<evidence type="ECO:0000313" key="3">
    <source>
        <dbReference type="Proteomes" id="UP000085678"/>
    </source>
</evidence>
<dbReference type="Pfam" id="PF13385">
    <property type="entry name" value="Laminin_G_3"/>
    <property type="match status" value="1"/>
</dbReference>
<dbReference type="GO" id="GO:0008061">
    <property type="term" value="F:chitin binding"/>
    <property type="evidence" value="ECO:0007669"/>
    <property type="project" value="InterPro"/>
</dbReference>
<organism evidence="3 4">
    <name type="scientific">Lingula anatina</name>
    <name type="common">Brachiopod</name>
    <name type="synonym">Lingula unguis</name>
    <dbReference type="NCBI Taxonomy" id="7574"/>
    <lineage>
        <taxon>Eukaryota</taxon>
        <taxon>Metazoa</taxon>
        <taxon>Spiralia</taxon>
        <taxon>Lophotrochozoa</taxon>
        <taxon>Brachiopoda</taxon>
        <taxon>Linguliformea</taxon>
        <taxon>Lingulata</taxon>
        <taxon>Lingulida</taxon>
        <taxon>Linguloidea</taxon>
        <taxon>Lingulidae</taxon>
        <taxon>Lingula</taxon>
    </lineage>
</organism>
<evidence type="ECO:0000313" key="4">
    <source>
        <dbReference type="RefSeq" id="XP_013392863.1"/>
    </source>
</evidence>
<keyword evidence="1" id="KW-0732">Signal</keyword>
<dbReference type="InterPro" id="IPR036508">
    <property type="entry name" value="Chitin-bd_dom_sf"/>
</dbReference>
<dbReference type="GO" id="GO:0005576">
    <property type="term" value="C:extracellular region"/>
    <property type="evidence" value="ECO:0007669"/>
    <property type="project" value="InterPro"/>
</dbReference>
<evidence type="ECO:0000259" key="2">
    <source>
        <dbReference type="PROSITE" id="PS50940"/>
    </source>
</evidence>
<feature type="signal peptide" evidence="1">
    <location>
        <begin position="1"/>
        <end position="16"/>
    </location>
</feature>
<dbReference type="PROSITE" id="PS50940">
    <property type="entry name" value="CHIT_BIND_II"/>
    <property type="match status" value="1"/>
</dbReference>
<name>A0A1S3I3Q1_LINAN</name>
<dbReference type="GeneID" id="106160739"/>
<proteinExistence type="predicted"/>
<sequence length="411" mass="45506">MKYLIVLMAAVQLAYSQTEIIRTQGPTVSPAEFCQQCVEERNGVGHYENPDDCRSHFSCQRRDDGTVYANLMPCSPGTLFERSVATCVPCADATCDGCACPDPKCPPLTFVPESTTTEPMPPKGPQSCEGNDGWRNFEAEGSTNKFVREMTINQTLYQELVYCGPTDDWRFDVSPDVCACTTLPENAVLIIPFDAQPFKTYNNGDWVDAKDVGITAGRVGNAADMNGTQQIEIPRMDNTYWGTQVTLNIDFNADPNGNDVKRNVLSTGSCNIPPTIELNLREDNTLECKFRVIDVNGTETNIVETIPGIQRGSWNNAQVVFDGLSFRVYLNGQLQFTSVAVGTIPYTLAPLFLGRSLNCEVQEFVSNTRWYGQLDELQVYQVVLSDYDRCRVRNGGHNVIVENPDVAGCSQ</sequence>
<protein>
    <submittedName>
        <fullName evidence="4">Uncharacterized protein LOC106160739</fullName>
    </submittedName>
</protein>
<dbReference type="SUPFAM" id="SSF57625">
    <property type="entry name" value="Invertebrate chitin-binding proteins"/>
    <property type="match status" value="1"/>
</dbReference>
<dbReference type="OrthoDB" id="6020543at2759"/>
<reference evidence="4" key="1">
    <citation type="submission" date="2025-08" db="UniProtKB">
        <authorList>
            <consortium name="RefSeq"/>
        </authorList>
    </citation>
    <scope>IDENTIFICATION</scope>
    <source>
        <tissue evidence="4">Gonads</tissue>
    </source>
</reference>